<dbReference type="AlphaFoldDB" id="A0A834YUI0"/>
<dbReference type="InterPro" id="IPR029472">
    <property type="entry name" value="Copia-like_N"/>
</dbReference>
<evidence type="ECO:0000313" key="4">
    <source>
        <dbReference type="Proteomes" id="UP000655225"/>
    </source>
</evidence>
<dbReference type="InterPro" id="IPR005162">
    <property type="entry name" value="Retrotrans_gag_dom"/>
</dbReference>
<dbReference type="EMBL" id="JABCRI010000016">
    <property type="protein sequence ID" value="KAF8391881.1"/>
    <property type="molecule type" value="Genomic_DNA"/>
</dbReference>
<feature type="domain" description="Retrotransposon gag" evidence="1">
    <location>
        <begin position="86"/>
        <end position="159"/>
    </location>
</feature>
<reference evidence="3 4" key="1">
    <citation type="submission" date="2020-04" db="EMBL/GenBank/DDBJ databases">
        <title>Plant Genome Project.</title>
        <authorList>
            <person name="Zhang R.-G."/>
        </authorList>
    </citation>
    <scope>NUCLEOTIDE SEQUENCE [LARGE SCALE GENOMIC DNA]</scope>
    <source>
        <strain evidence="3">YNK0</strain>
        <tissue evidence="3">Leaf</tissue>
    </source>
</reference>
<comment type="caution">
    <text evidence="3">The sequence shown here is derived from an EMBL/GenBank/DDBJ whole genome shotgun (WGS) entry which is preliminary data.</text>
</comment>
<evidence type="ECO:0008006" key="5">
    <source>
        <dbReference type="Google" id="ProtNLM"/>
    </source>
</evidence>
<proteinExistence type="predicted"/>
<evidence type="ECO:0000259" key="2">
    <source>
        <dbReference type="Pfam" id="PF14244"/>
    </source>
</evidence>
<dbReference type="PANTHER" id="PTHR37610">
    <property type="entry name" value="CCHC-TYPE DOMAIN-CONTAINING PROTEIN"/>
    <property type="match status" value="1"/>
</dbReference>
<protein>
    <recommendedName>
        <fullName evidence="5">Retrotransposon Copia-like N-terminal domain-containing protein</fullName>
    </recommendedName>
</protein>
<accession>A0A834YUI0</accession>
<evidence type="ECO:0000313" key="3">
    <source>
        <dbReference type="EMBL" id="KAF8391881.1"/>
    </source>
</evidence>
<dbReference type="Pfam" id="PF03732">
    <property type="entry name" value="Retrotrans_gag"/>
    <property type="match status" value="1"/>
</dbReference>
<evidence type="ECO:0000259" key="1">
    <source>
        <dbReference type="Pfam" id="PF03732"/>
    </source>
</evidence>
<feature type="domain" description="Retrotransposon Copia-like N-terminal" evidence="2">
    <location>
        <begin position="22"/>
        <end position="69"/>
    </location>
</feature>
<gene>
    <name evidence="3" type="ORF">HHK36_022221</name>
</gene>
<dbReference type="OMA" id="SMENTHS"/>
<keyword evidence="4" id="KW-1185">Reference proteome</keyword>
<dbReference type="PANTHER" id="PTHR37610:SF97">
    <property type="entry name" value="RETROTRANSPOSON GAG DOMAIN-CONTAINING PROTEIN"/>
    <property type="match status" value="1"/>
</dbReference>
<dbReference type="Proteomes" id="UP000655225">
    <property type="component" value="Unassembled WGS sequence"/>
</dbReference>
<sequence>MDTVPSNLASSGADFSNPYYLHHGDSPGSLLVSQPLVGNNYHTWKRSMSMALSAKNKLGFIDGSLPKPDESDAEFLAWNRCNNMVLSWILNSVSQEISSSIIYIDSAEEMWNDIKERFSQQNGPQIFQLQKSISALSQDNHSVSSYFTSLKGLWDELNNYRPLPLCSCGASRTILEYQQREYVFQFLMGLNDSFAHIRGQILLMDPLPQINKIFSMVLQEERHREISSSFFAPMNHNPAAMVTKYNQPSSQMRSQGSKPQYNRKERPTCTHCGLLGHTVEKCYKLHGYPPGYKFTKGKNAPSANQVSDSDVPQLPLTSEQCQQLLAMLRSKCSDDFSTAKSVITDNQDHLLTEMAATIRLEDDWNG</sequence>
<organism evidence="3 4">
    <name type="scientific">Tetracentron sinense</name>
    <name type="common">Spur-leaf</name>
    <dbReference type="NCBI Taxonomy" id="13715"/>
    <lineage>
        <taxon>Eukaryota</taxon>
        <taxon>Viridiplantae</taxon>
        <taxon>Streptophyta</taxon>
        <taxon>Embryophyta</taxon>
        <taxon>Tracheophyta</taxon>
        <taxon>Spermatophyta</taxon>
        <taxon>Magnoliopsida</taxon>
        <taxon>Trochodendrales</taxon>
        <taxon>Trochodendraceae</taxon>
        <taxon>Tetracentron</taxon>
    </lineage>
</organism>
<dbReference type="Pfam" id="PF14244">
    <property type="entry name" value="Retrotran_gag_3"/>
    <property type="match status" value="1"/>
</dbReference>
<dbReference type="OrthoDB" id="5544992at2759"/>
<name>A0A834YUI0_TETSI</name>